<dbReference type="Gene3D" id="3.30.565.40">
    <property type="entry name" value="Fervidobacterium nodosum Rt17-B1 like"/>
    <property type="match status" value="1"/>
</dbReference>
<comment type="caution">
    <text evidence="3">The sequence shown here is derived from an EMBL/GenBank/DDBJ whole genome shotgun (WGS) entry which is preliminary data.</text>
</comment>
<evidence type="ECO:0000313" key="3">
    <source>
        <dbReference type="EMBL" id="KJD42495.1"/>
    </source>
</evidence>
<evidence type="ECO:0000259" key="2">
    <source>
        <dbReference type="Pfam" id="PF13739"/>
    </source>
</evidence>
<protein>
    <recommendedName>
        <fullName evidence="5">DUF3298 domain-containing protein</fullName>
    </recommendedName>
</protein>
<dbReference type="EMBL" id="JTHP01000116">
    <property type="protein sequence ID" value="KJD42495.1"/>
    <property type="molecule type" value="Genomic_DNA"/>
</dbReference>
<organism evidence="3 4">
    <name type="scientific">Paenibacillus terrae</name>
    <dbReference type="NCBI Taxonomy" id="159743"/>
    <lineage>
        <taxon>Bacteria</taxon>
        <taxon>Bacillati</taxon>
        <taxon>Bacillota</taxon>
        <taxon>Bacilli</taxon>
        <taxon>Bacillales</taxon>
        <taxon>Paenibacillaceae</taxon>
        <taxon>Paenibacillus</taxon>
    </lineage>
</organism>
<dbReference type="InterPro" id="IPR021729">
    <property type="entry name" value="DUF3298"/>
</dbReference>
<proteinExistence type="predicted"/>
<name>A0A0D7WTK3_9BACL</name>
<evidence type="ECO:0000259" key="1">
    <source>
        <dbReference type="Pfam" id="PF11738"/>
    </source>
</evidence>
<accession>A0A0D7WTK3</accession>
<keyword evidence="4" id="KW-1185">Reference proteome</keyword>
<evidence type="ECO:0000313" key="4">
    <source>
        <dbReference type="Proteomes" id="UP000032534"/>
    </source>
</evidence>
<sequence>MKRFIGMLTLVTLIVYSLSPVTSIKAASSKAKIEQAVYKGQPYVRASGINQTAANKINQALKQYAVNAAASSVKLKKANKESWHKISVKTVYNSNAKLSVLFEYSIYYGGAHDVQGTDTFNFDLTTGDRIYLKDVINNQTKLVNTRTFITYMLSEKFKKNPSSIFEESITNYPFDPVETGFYFGNTGIAVRFDPYQVGPFSEGIIDIPVPYTVIDYKAPTISINANQDVIKSKIDDDFEGFDEGNIYELANGQIWKQENYHYHYAYSYRPDVIIYKDGGSYYMKVEGQDQAVRVSRLK</sequence>
<feature type="domain" description="DUF3298" evidence="1">
    <location>
        <begin position="145"/>
        <end position="211"/>
    </location>
</feature>
<dbReference type="AlphaFoldDB" id="A0A0D7WTK3"/>
<dbReference type="RefSeq" id="WP_044649182.1">
    <property type="nucleotide sequence ID" value="NZ_JTHP01000116.1"/>
</dbReference>
<dbReference type="Proteomes" id="UP000032534">
    <property type="component" value="Unassembled WGS sequence"/>
</dbReference>
<dbReference type="InterPro" id="IPR025303">
    <property type="entry name" value="PdaC"/>
</dbReference>
<dbReference type="OrthoDB" id="5637at2"/>
<dbReference type="Pfam" id="PF11738">
    <property type="entry name" value="DUF3298"/>
    <property type="match status" value="1"/>
</dbReference>
<gene>
    <name evidence="3" type="ORF">QD47_27890</name>
</gene>
<reference evidence="3 4" key="1">
    <citation type="submission" date="2014-11" db="EMBL/GenBank/DDBJ databases">
        <title>Draft Genome Sequences of Paenibacillus polymyxa NRRL B-30509 and Paenibacillus terrae NRRL B-30644, Strains from a Poultry Environment that Produce Tridecaptin A and Paenicidins.</title>
        <authorList>
            <person name="van Belkum M.J."/>
            <person name="Lohans C.T."/>
            <person name="Vederas J.C."/>
        </authorList>
    </citation>
    <scope>NUCLEOTIDE SEQUENCE [LARGE SCALE GENOMIC DNA]</scope>
    <source>
        <strain evidence="3 4">NRRL B-30644</strain>
    </source>
</reference>
<evidence type="ECO:0008006" key="5">
    <source>
        <dbReference type="Google" id="ProtNLM"/>
    </source>
</evidence>
<dbReference type="Pfam" id="PF13739">
    <property type="entry name" value="PdaC"/>
    <property type="match status" value="1"/>
</dbReference>
<dbReference type="PATRIC" id="fig|159743.3.peg.6221"/>
<dbReference type="InterPro" id="IPR037126">
    <property type="entry name" value="PdaC/RsiV-like_sf"/>
</dbReference>
<feature type="domain" description="Deacetylase PdaC" evidence="2">
    <location>
        <begin position="47"/>
        <end position="112"/>
    </location>
</feature>
<dbReference type="Gene3D" id="3.90.640.20">
    <property type="entry name" value="Heat-shock cognate protein, ATPase"/>
    <property type="match status" value="1"/>
</dbReference>